<dbReference type="Proteomes" id="UP000222768">
    <property type="component" value="Unassembled WGS sequence"/>
</dbReference>
<protein>
    <submittedName>
        <fullName evidence="2">Uncharacterized protein</fullName>
    </submittedName>
</protein>
<dbReference type="Proteomes" id="UP000310719">
    <property type="component" value="Chromosome"/>
</dbReference>
<reference evidence="2 4" key="3">
    <citation type="submission" date="2019-05" db="EMBL/GenBank/DDBJ databases">
        <authorList>
            <consortium name="Pathogen Informatics"/>
        </authorList>
    </citation>
    <scope>NUCLEOTIDE SEQUENCE [LARGE SCALE GENOMIC DNA]</scope>
    <source>
        <strain evidence="2 4">NCTC13032</strain>
    </source>
</reference>
<dbReference type="AlphaFoldDB" id="A0A4U9HY77"/>
<reference evidence="3" key="1">
    <citation type="submission" date="2017-09" db="EMBL/GenBank/DDBJ databases">
        <title>FDA dAtabase for Regulatory Grade micrObial Sequences (FDA-ARGOS): Supporting development and validation of Infectious Disease Dx tests.</title>
        <authorList>
            <person name="Minogue T."/>
            <person name="Wolcott M."/>
            <person name="Wasieloski L."/>
            <person name="Aguilar W."/>
            <person name="Moore D."/>
            <person name="Tallon L."/>
            <person name="Sadzewicz L."/>
            <person name="Ott S."/>
            <person name="Zhao X."/>
            <person name="Nagaraj S."/>
            <person name="Vavikolanu K."/>
            <person name="Aluvathingal J."/>
            <person name="Nadendla S."/>
            <person name="Sichtig H."/>
        </authorList>
    </citation>
    <scope>NUCLEOTIDE SEQUENCE [LARGE SCALE GENOMIC DNA]</scope>
    <source>
        <strain evidence="3">FDAARGOS_404</strain>
    </source>
</reference>
<dbReference type="STRING" id="83655.APT61_11980"/>
<name>A0A4U9HY77_9ENTR</name>
<dbReference type="EMBL" id="PDLK01000002">
    <property type="protein sequence ID" value="PHH04014.1"/>
    <property type="molecule type" value="Genomic_DNA"/>
</dbReference>
<evidence type="ECO:0000313" key="3">
    <source>
        <dbReference type="Proteomes" id="UP000222768"/>
    </source>
</evidence>
<proteinExistence type="predicted"/>
<sequence>MTETQYRSALHDILHFHTQAAVEKIRGIKGILPIKTQAVEVGIHPVQDEDGMFSVMIHLRGPDLYVLNSAIAPYRELFDVKFIDGKLQPDVPIFDPEEVSFSVNDIIVEAAIGWVKQVWALSGGLGIPAYVFGEECDCTEGLIPLD</sequence>
<gene>
    <name evidence="1" type="ORF">CRX53_08530</name>
    <name evidence="2" type="ORF">NCTC13032_03123</name>
</gene>
<evidence type="ECO:0000313" key="4">
    <source>
        <dbReference type="Proteomes" id="UP000310719"/>
    </source>
</evidence>
<evidence type="ECO:0000313" key="1">
    <source>
        <dbReference type="EMBL" id="PHH04014.1"/>
    </source>
</evidence>
<dbReference type="Pfam" id="PF19926">
    <property type="entry name" value="DUF6389"/>
    <property type="match status" value="1"/>
</dbReference>
<evidence type="ECO:0000313" key="2">
    <source>
        <dbReference type="EMBL" id="VTP67589.1"/>
    </source>
</evidence>
<organism evidence="2 4">
    <name type="scientific">Leclercia adecarboxylata</name>
    <dbReference type="NCBI Taxonomy" id="83655"/>
    <lineage>
        <taxon>Bacteria</taxon>
        <taxon>Pseudomonadati</taxon>
        <taxon>Pseudomonadota</taxon>
        <taxon>Gammaproteobacteria</taxon>
        <taxon>Enterobacterales</taxon>
        <taxon>Enterobacteriaceae</taxon>
        <taxon>Leclercia</taxon>
    </lineage>
</organism>
<dbReference type="InterPro" id="IPR045661">
    <property type="entry name" value="DUF6389"/>
</dbReference>
<reference evidence="1" key="2">
    <citation type="submission" date="2017-09" db="EMBL/GenBank/DDBJ databases">
        <title>FDA dAtabase for Regulatory Grade micrObial Sequences (FDA-ARGOS): Supporting development and validation of Infectious Disease Dx tests.</title>
        <authorList>
            <person name="Minogue T."/>
            <person name="Wolcott M."/>
            <person name="Wasieloski L."/>
            <person name="Aguilar W."/>
            <person name="Moore D."/>
            <person name="Tallon L.J."/>
            <person name="Sadzewicz L."/>
            <person name="Ott S."/>
            <person name="Zhao X."/>
            <person name="Nagaraj S."/>
            <person name="Vavikolanu K."/>
            <person name="Aluvathingal J."/>
            <person name="Nadendla S."/>
            <person name="Sichtig H."/>
        </authorList>
    </citation>
    <scope>NUCLEOTIDE SEQUENCE</scope>
    <source>
        <strain evidence="1">FDAARGOS_404</strain>
    </source>
</reference>
<dbReference type="EMBL" id="LR590464">
    <property type="protein sequence ID" value="VTP67589.1"/>
    <property type="molecule type" value="Genomic_DNA"/>
</dbReference>
<dbReference type="RefSeq" id="WP_032617904.1">
    <property type="nucleotide sequence ID" value="NZ_CP036199.1"/>
</dbReference>
<accession>A0A4U9HY77</accession>